<keyword evidence="2" id="KW-1185">Reference proteome</keyword>
<dbReference type="Gene3D" id="1.10.510.10">
    <property type="entry name" value="Transferase(Phosphotransferase) domain 1"/>
    <property type="match status" value="1"/>
</dbReference>
<evidence type="ECO:0000313" key="2">
    <source>
        <dbReference type="Proteomes" id="UP001314170"/>
    </source>
</evidence>
<organism evidence="1 2">
    <name type="scientific">Dovyalis caffra</name>
    <dbReference type="NCBI Taxonomy" id="77055"/>
    <lineage>
        <taxon>Eukaryota</taxon>
        <taxon>Viridiplantae</taxon>
        <taxon>Streptophyta</taxon>
        <taxon>Embryophyta</taxon>
        <taxon>Tracheophyta</taxon>
        <taxon>Spermatophyta</taxon>
        <taxon>Magnoliopsida</taxon>
        <taxon>eudicotyledons</taxon>
        <taxon>Gunneridae</taxon>
        <taxon>Pentapetalae</taxon>
        <taxon>rosids</taxon>
        <taxon>fabids</taxon>
        <taxon>Malpighiales</taxon>
        <taxon>Salicaceae</taxon>
        <taxon>Flacourtieae</taxon>
        <taxon>Dovyalis</taxon>
    </lineage>
</organism>
<sequence length="101" mass="11285">HHLNLLGHAWILFTEGKPLELVVESIIESCNLSELIRSIHIALLCVQEDPADRPSMSCVVLMLGNEETLPQPKQPGFFTDRDLIEVAYSSNKCSISLLEAR</sequence>
<dbReference type="EMBL" id="CAWUPB010001116">
    <property type="protein sequence ID" value="CAK7338293.1"/>
    <property type="molecule type" value="Genomic_DNA"/>
</dbReference>
<gene>
    <name evidence="1" type="ORF">DCAF_LOCUS13337</name>
</gene>
<reference evidence="1 2" key="1">
    <citation type="submission" date="2024-01" db="EMBL/GenBank/DDBJ databases">
        <authorList>
            <person name="Waweru B."/>
        </authorList>
    </citation>
    <scope>NUCLEOTIDE SEQUENCE [LARGE SCALE GENOMIC DNA]</scope>
</reference>
<dbReference type="PANTHER" id="PTHR27006">
    <property type="entry name" value="PROMASTIGOTE SURFACE ANTIGEN PROTEIN PSA"/>
    <property type="match status" value="1"/>
</dbReference>
<protein>
    <recommendedName>
        <fullName evidence="3">S-locus receptor kinase C-terminal domain-containing protein</fullName>
    </recommendedName>
</protein>
<proteinExistence type="predicted"/>
<feature type="non-terminal residue" evidence="1">
    <location>
        <position position="1"/>
    </location>
</feature>
<dbReference type="AlphaFoldDB" id="A0AAV1RS80"/>
<comment type="caution">
    <text evidence="1">The sequence shown here is derived from an EMBL/GenBank/DDBJ whole genome shotgun (WGS) entry which is preliminary data.</text>
</comment>
<dbReference type="Proteomes" id="UP001314170">
    <property type="component" value="Unassembled WGS sequence"/>
</dbReference>
<name>A0AAV1RS80_9ROSI</name>
<dbReference type="PANTHER" id="PTHR27006:SF587">
    <property type="entry name" value="RECEPTOR-LIKE SERINE_THREONINE-PROTEIN KINASE"/>
    <property type="match status" value="1"/>
</dbReference>
<accession>A0AAV1RS80</accession>
<evidence type="ECO:0000313" key="1">
    <source>
        <dbReference type="EMBL" id="CAK7338293.1"/>
    </source>
</evidence>
<evidence type="ECO:0008006" key="3">
    <source>
        <dbReference type="Google" id="ProtNLM"/>
    </source>
</evidence>